<gene>
    <name evidence="1" type="ORF">SAMN04487995_4454</name>
</gene>
<organism evidence="1 2">
    <name type="scientific">Dyadobacter koreensis</name>
    <dbReference type="NCBI Taxonomy" id="408657"/>
    <lineage>
        <taxon>Bacteria</taxon>
        <taxon>Pseudomonadati</taxon>
        <taxon>Bacteroidota</taxon>
        <taxon>Cytophagia</taxon>
        <taxon>Cytophagales</taxon>
        <taxon>Spirosomataceae</taxon>
        <taxon>Dyadobacter</taxon>
    </lineage>
</organism>
<dbReference type="AlphaFoldDB" id="A0A1H6YE55"/>
<evidence type="ECO:0000313" key="2">
    <source>
        <dbReference type="Proteomes" id="UP000199532"/>
    </source>
</evidence>
<dbReference type="PROSITE" id="PS51257">
    <property type="entry name" value="PROKAR_LIPOPROTEIN"/>
    <property type="match status" value="1"/>
</dbReference>
<dbReference type="Proteomes" id="UP000199532">
    <property type="component" value="Unassembled WGS sequence"/>
</dbReference>
<evidence type="ECO:0000313" key="1">
    <source>
        <dbReference type="EMBL" id="SEJ39558.1"/>
    </source>
</evidence>
<accession>A0A1H6YE55</accession>
<sequence length="268" mass="31643">MKFFLSCLATTLILLIAIACKKHKDPNPQFADITATPCKLASYRDNYYTVEYTDNGQISKIFENYRDYVDPSIMRTKLHLRFQYENGFLKRTLTDRPHAVDTSSAEAYTLRKFEYGPHGIERVDTYDYGLQYRYDFKYDGSNRPTSMTMYVNFDNTHTREDLKQTATYQYDYDENGNIVKEYCQQLHTPNNYIVNYRYDNAPNSIKLFESFYFLSSSAAPVFSKNNIIESQIVDNDTEREKYNDTQFDSQNKLIIKYRAFDGIVWDCK</sequence>
<dbReference type="EMBL" id="FNXY01000007">
    <property type="protein sequence ID" value="SEJ39558.1"/>
    <property type="molecule type" value="Genomic_DNA"/>
</dbReference>
<proteinExistence type="predicted"/>
<dbReference type="STRING" id="408657.SAMN04487995_4454"/>
<keyword evidence="2" id="KW-1185">Reference proteome</keyword>
<protein>
    <submittedName>
        <fullName evidence="1">Uncharacterized protein</fullName>
    </submittedName>
</protein>
<name>A0A1H6YE55_9BACT</name>
<reference evidence="1 2" key="1">
    <citation type="submission" date="2016-10" db="EMBL/GenBank/DDBJ databases">
        <authorList>
            <person name="de Groot N.N."/>
        </authorList>
    </citation>
    <scope>NUCLEOTIDE SEQUENCE [LARGE SCALE GENOMIC DNA]</scope>
    <source>
        <strain evidence="1 2">DSM 19938</strain>
    </source>
</reference>
<dbReference type="Gene3D" id="2.180.10.10">
    <property type="entry name" value="RHS repeat-associated core"/>
    <property type="match status" value="1"/>
</dbReference>